<reference evidence="3 4" key="1">
    <citation type="journal article" date="2019" name="Sci. Rep.">
        <title>Orb-weaving spider Araneus ventricosus genome elucidates the spidroin gene catalogue.</title>
        <authorList>
            <person name="Kono N."/>
            <person name="Nakamura H."/>
            <person name="Ohtoshi R."/>
            <person name="Moran D.A.P."/>
            <person name="Shinohara A."/>
            <person name="Yoshida Y."/>
            <person name="Fujiwara M."/>
            <person name="Mori M."/>
            <person name="Tomita M."/>
            <person name="Arakawa K."/>
        </authorList>
    </citation>
    <scope>NUCLEOTIDE SEQUENCE [LARGE SCALE GENOMIC DNA]</scope>
</reference>
<evidence type="ECO:0000313" key="2">
    <source>
        <dbReference type="EMBL" id="GBM12413.1"/>
    </source>
</evidence>
<dbReference type="AlphaFoldDB" id="A0A4Y2DAC4"/>
<proteinExistence type="predicted"/>
<accession>A0A4Y2DAC4</accession>
<dbReference type="EMBL" id="BGPR01166069">
    <property type="protein sequence ID" value="GBM13660.1"/>
    <property type="molecule type" value="Genomic_DNA"/>
</dbReference>
<evidence type="ECO:0000313" key="4">
    <source>
        <dbReference type="Proteomes" id="UP000499080"/>
    </source>
</evidence>
<evidence type="ECO:0000313" key="3">
    <source>
        <dbReference type="EMBL" id="GBM13660.1"/>
    </source>
</evidence>
<name>A0A4Y2DAC4_ARAVE</name>
<gene>
    <name evidence="2" type="ORF">AVEN_1252_1</name>
    <name evidence="3" type="ORF">AVEN_229833_1</name>
</gene>
<organism evidence="3 4">
    <name type="scientific">Araneus ventricosus</name>
    <name type="common">Orbweaver spider</name>
    <name type="synonym">Epeira ventricosa</name>
    <dbReference type="NCBI Taxonomy" id="182803"/>
    <lineage>
        <taxon>Eukaryota</taxon>
        <taxon>Metazoa</taxon>
        <taxon>Ecdysozoa</taxon>
        <taxon>Arthropoda</taxon>
        <taxon>Chelicerata</taxon>
        <taxon>Arachnida</taxon>
        <taxon>Araneae</taxon>
        <taxon>Araneomorphae</taxon>
        <taxon>Entelegynae</taxon>
        <taxon>Araneoidea</taxon>
        <taxon>Araneidae</taxon>
        <taxon>Araneus</taxon>
    </lineage>
</organism>
<dbReference type="Proteomes" id="UP000499080">
    <property type="component" value="Unassembled WGS sequence"/>
</dbReference>
<dbReference type="EMBL" id="BGPR01165717">
    <property type="protein sequence ID" value="GBM12413.1"/>
    <property type="molecule type" value="Genomic_DNA"/>
</dbReference>
<feature type="region of interest" description="Disordered" evidence="1">
    <location>
        <begin position="65"/>
        <end position="95"/>
    </location>
</feature>
<evidence type="ECO:0000256" key="1">
    <source>
        <dbReference type="SAM" id="MobiDB-lite"/>
    </source>
</evidence>
<sequence length="161" mass="17587">MRFLHYSRISPSAPAAYSLDLGEELARPLATLAHLFPPFSPFHSFYGILLWEDVRHAVVARQTAATPSAGHRHRHHDGQGMSGVGPQSPGGPVRVSRDQVFAGQRAGSAGQRTGRPQDLYRSAVLCVQATQGDAGQGDSRGCVRPDAWMCVVEDREWLEKE</sequence>
<feature type="compositionally biased region" description="Low complexity" evidence="1">
    <location>
        <begin position="84"/>
        <end position="94"/>
    </location>
</feature>
<protein>
    <submittedName>
        <fullName evidence="3">Uncharacterized protein</fullName>
    </submittedName>
</protein>
<keyword evidence="4" id="KW-1185">Reference proteome</keyword>
<comment type="caution">
    <text evidence="3">The sequence shown here is derived from an EMBL/GenBank/DDBJ whole genome shotgun (WGS) entry which is preliminary data.</text>
</comment>